<comment type="similarity">
    <text evidence="3">Belongs to the peptidase M1 family.</text>
</comment>
<keyword evidence="8" id="KW-0479">Metal-binding</keyword>
<evidence type="ECO:0000256" key="14">
    <source>
        <dbReference type="SAM" id="MobiDB-lite"/>
    </source>
</evidence>
<feature type="region of interest" description="Disordered" evidence="14">
    <location>
        <begin position="258"/>
        <end position="307"/>
    </location>
</feature>
<feature type="domain" description="Peptidase M1 membrane alanine aminopeptidase" evidence="15">
    <location>
        <begin position="8"/>
        <end position="223"/>
    </location>
</feature>
<dbReference type="GO" id="GO:0042277">
    <property type="term" value="F:peptide binding"/>
    <property type="evidence" value="ECO:0007669"/>
    <property type="project" value="TreeGrafter"/>
</dbReference>
<dbReference type="PANTHER" id="PTHR11533">
    <property type="entry name" value="PROTEASE M1 ZINC METALLOPROTEASE"/>
    <property type="match status" value="1"/>
</dbReference>
<dbReference type="Pfam" id="PF01433">
    <property type="entry name" value="Peptidase_M1"/>
    <property type="match status" value="1"/>
</dbReference>
<evidence type="ECO:0000256" key="3">
    <source>
        <dbReference type="ARBA" id="ARBA00010136"/>
    </source>
</evidence>
<evidence type="ECO:0000256" key="1">
    <source>
        <dbReference type="ARBA" id="ARBA00000098"/>
    </source>
</evidence>
<dbReference type="AlphaFoldDB" id="A0A251XF51"/>
<organism evidence="16 17">
    <name type="scientific">Clavibacter michiganensis subsp. michiganensis</name>
    <dbReference type="NCBI Taxonomy" id="33013"/>
    <lineage>
        <taxon>Bacteria</taxon>
        <taxon>Bacillati</taxon>
        <taxon>Actinomycetota</taxon>
        <taxon>Actinomycetes</taxon>
        <taxon>Micrococcales</taxon>
        <taxon>Microbacteriaceae</taxon>
        <taxon>Clavibacter</taxon>
    </lineage>
</organism>
<dbReference type="InterPro" id="IPR027268">
    <property type="entry name" value="Peptidase_M4/M1_CTD_sf"/>
</dbReference>
<keyword evidence="9" id="KW-0378">Hydrolase</keyword>
<dbReference type="GO" id="GO:0043171">
    <property type="term" value="P:peptide catabolic process"/>
    <property type="evidence" value="ECO:0007669"/>
    <property type="project" value="TreeGrafter"/>
</dbReference>
<evidence type="ECO:0000256" key="12">
    <source>
        <dbReference type="ARBA" id="ARBA00029811"/>
    </source>
</evidence>
<comment type="cofactor">
    <cofactor evidence="2">
        <name>Zn(2+)</name>
        <dbReference type="ChEBI" id="CHEBI:29105"/>
    </cofactor>
</comment>
<keyword evidence="11" id="KW-0482">Metalloprotease</keyword>
<comment type="catalytic activity">
    <reaction evidence="1">
        <text>Release of an N-terminal amino acid, Xaa-|-Yaa- from a peptide, amide or arylamide. Xaa is preferably Ala, but may be most amino acids including Pro (slow action). When a terminal hydrophobic residue is followed by a prolyl residue, the two may be released as an intact Xaa-Pro dipeptide.</text>
        <dbReference type="EC" id="3.4.11.2"/>
    </reaction>
</comment>
<evidence type="ECO:0000259" key="15">
    <source>
        <dbReference type="Pfam" id="PF01433"/>
    </source>
</evidence>
<dbReference type="InterPro" id="IPR050344">
    <property type="entry name" value="Peptidase_M1_aminopeptidases"/>
</dbReference>
<dbReference type="PRINTS" id="PR00756">
    <property type="entry name" value="ALADIPTASE"/>
</dbReference>
<evidence type="ECO:0000256" key="6">
    <source>
        <dbReference type="ARBA" id="ARBA00022438"/>
    </source>
</evidence>
<dbReference type="SUPFAM" id="SSF55486">
    <property type="entry name" value="Metalloproteases ('zincins'), catalytic domain"/>
    <property type="match status" value="1"/>
</dbReference>
<keyword evidence="17" id="KW-1185">Reference proteome</keyword>
<dbReference type="PANTHER" id="PTHR11533:SF174">
    <property type="entry name" value="PUROMYCIN-SENSITIVE AMINOPEPTIDASE-RELATED"/>
    <property type="match status" value="1"/>
</dbReference>
<evidence type="ECO:0000256" key="7">
    <source>
        <dbReference type="ARBA" id="ARBA00022670"/>
    </source>
</evidence>
<name>A0A251XF51_CLAMM</name>
<feature type="compositionally biased region" description="Low complexity" evidence="14">
    <location>
        <begin position="261"/>
        <end position="307"/>
    </location>
</feature>
<reference evidence="16 17" key="1">
    <citation type="submission" date="2016-08" db="EMBL/GenBank/DDBJ databases">
        <title>Genome sequence of Clavibacter michiganensis subsp. michiganensis strain CASJ007.</title>
        <authorList>
            <person name="Thapa S.P."/>
            <person name="Coaker G."/>
        </authorList>
    </citation>
    <scope>NUCLEOTIDE SEQUENCE [LARGE SCALE GENOMIC DNA]</scope>
    <source>
        <strain evidence="16">CASJ007</strain>
    </source>
</reference>
<dbReference type="GO" id="GO:0070006">
    <property type="term" value="F:metalloaminopeptidase activity"/>
    <property type="evidence" value="ECO:0007669"/>
    <property type="project" value="TreeGrafter"/>
</dbReference>
<dbReference type="GO" id="GO:0016285">
    <property type="term" value="F:alanyl aminopeptidase activity"/>
    <property type="evidence" value="ECO:0007669"/>
    <property type="project" value="UniProtKB-EC"/>
</dbReference>
<accession>A0A251XF51</accession>
<dbReference type="InterPro" id="IPR014782">
    <property type="entry name" value="Peptidase_M1_dom"/>
</dbReference>
<dbReference type="Proteomes" id="UP000195062">
    <property type="component" value="Unassembled WGS sequence"/>
</dbReference>
<protein>
    <recommendedName>
        <fullName evidence="5">Aminopeptidase N</fullName>
        <ecNumber evidence="4">3.4.11.2</ecNumber>
    </recommendedName>
    <alternativeName>
        <fullName evidence="12">Alanine aminopeptidase</fullName>
    </alternativeName>
    <alternativeName>
        <fullName evidence="13">Lysyl aminopeptidase</fullName>
    </alternativeName>
</protein>
<dbReference type="GO" id="GO:0005615">
    <property type="term" value="C:extracellular space"/>
    <property type="evidence" value="ECO:0007669"/>
    <property type="project" value="TreeGrafter"/>
</dbReference>
<keyword evidence="10" id="KW-0862">Zinc</keyword>
<dbReference type="Gene3D" id="1.10.390.10">
    <property type="entry name" value="Neutral Protease Domain 2"/>
    <property type="match status" value="1"/>
</dbReference>
<evidence type="ECO:0000256" key="2">
    <source>
        <dbReference type="ARBA" id="ARBA00001947"/>
    </source>
</evidence>
<evidence type="ECO:0000256" key="10">
    <source>
        <dbReference type="ARBA" id="ARBA00022833"/>
    </source>
</evidence>
<evidence type="ECO:0000313" key="17">
    <source>
        <dbReference type="Proteomes" id="UP000195062"/>
    </source>
</evidence>
<dbReference type="GO" id="GO:0006508">
    <property type="term" value="P:proteolysis"/>
    <property type="evidence" value="ECO:0007669"/>
    <property type="project" value="UniProtKB-KW"/>
</dbReference>
<keyword evidence="7" id="KW-0645">Protease</keyword>
<dbReference type="FunFam" id="1.10.390.10:FF:000004">
    <property type="entry name" value="Aminopeptidase N"/>
    <property type="match status" value="1"/>
</dbReference>
<proteinExistence type="inferred from homology"/>
<comment type="caution">
    <text evidence="16">The sequence shown here is derived from an EMBL/GenBank/DDBJ whole genome shotgun (WGS) entry which is preliminary data.</text>
</comment>
<dbReference type="InterPro" id="IPR001930">
    <property type="entry name" value="Peptidase_M1"/>
</dbReference>
<sequence length="307" mass="34250">MEHLDADYVFEKTREGFAFYEERFDYPYPFPKYDQLFVPEFNAGAMENAGAVTFVESYVFRSKVTDAVKERRVTTILHELAHMWFGDLVTMKWWDDLWLNESFATYISTLATAEGTEWTGAWTTFNAGEKSWAYNQDQLPSTHPVYATINDLEDVQVNFDGITYAKGASVLRQLVAYVGQDEFLAGVAAYFQRHAFGNSTLRDFTTELEGTSGRDLERWTDLWLKTSGVNTLRPEIETDEDGAITSFAVLQEAAEDYPTLRPTASPSASTSSATRSWSARSASSSTSTATAPRSPSSSGASAPRSCC</sequence>
<evidence type="ECO:0000256" key="4">
    <source>
        <dbReference type="ARBA" id="ARBA00012564"/>
    </source>
</evidence>
<dbReference type="EC" id="3.4.11.2" evidence="4"/>
<evidence type="ECO:0000256" key="11">
    <source>
        <dbReference type="ARBA" id="ARBA00023049"/>
    </source>
</evidence>
<evidence type="ECO:0000256" key="13">
    <source>
        <dbReference type="ARBA" id="ARBA00031533"/>
    </source>
</evidence>
<dbReference type="GO" id="GO:0005737">
    <property type="term" value="C:cytoplasm"/>
    <property type="evidence" value="ECO:0007669"/>
    <property type="project" value="TreeGrafter"/>
</dbReference>
<dbReference type="GO" id="GO:0008270">
    <property type="term" value="F:zinc ion binding"/>
    <property type="evidence" value="ECO:0007669"/>
    <property type="project" value="InterPro"/>
</dbReference>
<evidence type="ECO:0000256" key="5">
    <source>
        <dbReference type="ARBA" id="ARBA00015611"/>
    </source>
</evidence>
<dbReference type="EMBL" id="MDHH01000006">
    <property type="protein sequence ID" value="OUE00626.1"/>
    <property type="molecule type" value="Genomic_DNA"/>
</dbReference>
<evidence type="ECO:0000313" key="16">
    <source>
        <dbReference type="EMBL" id="OUE00626.1"/>
    </source>
</evidence>
<gene>
    <name evidence="16" type="primary">pepN_3</name>
    <name evidence="16" type="ORF">CMMCAS07_17130</name>
</gene>
<evidence type="ECO:0000256" key="8">
    <source>
        <dbReference type="ARBA" id="ARBA00022723"/>
    </source>
</evidence>
<keyword evidence="6 16" id="KW-0031">Aminopeptidase</keyword>
<dbReference type="GO" id="GO:0016020">
    <property type="term" value="C:membrane"/>
    <property type="evidence" value="ECO:0007669"/>
    <property type="project" value="TreeGrafter"/>
</dbReference>
<evidence type="ECO:0000256" key="9">
    <source>
        <dbReference type="ARBA" id="ARBA00022801"/>
    </source>
</evidence>